<comment type="subcellular location">
    <subcellularLocation>
        <location evidence="1">Membrane</location>
        <topology evidence="1">Multi-pass membrane protein</topology>
    </subcellularLocation>
</comment>
<feature type="transmembrane region" description="Helical" evidence="4">
    <location>
        <begin position="52"/>
        <end position="75"/>
    </location>
</feature>
<protein>
    <submittedName>
        <fullName evidence="6">MFS general substrate transporter</fullName>
    </submittedName>
</protein>
<dbReference type="InterPro" id="IPR020846">
    <property type="entry name" value="MFS_dom"/>
</dbReference>
<keyword evidence="7" id="KW-1185">Reference proteome</keyword>
<feature type="transmembrane region" description="Helical" evidence="4">
    <location>
        <begin position="214"/>
        <end position="234"/>
    </location>
</feature>
<evidence type="ECO:0000256" key="2">
    <source>
        <dbReference type="ARBA" id="ARBA00006727"/>
    </source>
</evidence>
<feature type="transmembrane region" description="Helical" evidence="4">
    <location>
        <begin position="155"/>
        <end position="177"/>
    </location>
</feature>
<feature type="transmembrane region" description="Helical" evidence="4">
    <location>
        <begin position="125"/>
        <end position="143"/>
    </location>
</feature>
<proteinExistence type="inferred from homology"/>
<dbReference type="InterPro" id="IPR011701">
    <property type="entry name" value="MFS"/>
</dbReference>
<keyword evidence="4" id="KW-0472">Membrane</keyword>
<dbReference type="PROSITE" id="PS50850">
    <property type="entry name" value="MFS"/>
    <property type="match status" value="1"/>
</dbReference>
<evidence type="ECO:0000256" key="4">
    <source>
        <dbReference type="SAM" id="Phobius"/>
    </source>
</evidence>
<dbReference type="SUPFAM" id="SSF103473">
    <property type="entry name" value="MFS general substrate transporter"/>
    <property type="match status" value="1"/>
</dbReference>
<name>A0A2G8SC22_9APHY</name>
<dbReference type="GO" id="GO:0022857">
    <property type="term" value="F:transmembrane transporter activity"/>
    <property type="evidence" value="ECO:0007669"/>
    <property type="project" value="InterPro"/>
</dbReference>
<sequence length="492" mass="52456">MDSTRSGQVLALRTFSGLADNPHTSTTNGSAHSLNTGASESRPQEPSRTYQALLVFAGFMMLGHIIGINSIYGLFQEFYTSPETNIKDAQGQEALVSLVGTIGSGLTWSGCIFVNPIIPRANVKLITLIGAFIMSAGIILASFCDQLWQLFLTQGLLYGIGSSMYYFPLMSVIPTYFDRNRGAAMGIVVSGAGVGGLILSPVFHALLTRLGIRWSLRVLGLWNFAVSIPIASVLKKHGATGATGQSRVSMPIVKRGTFVLQACHLLLCPSVGMLSAIPSDEFGQSVGAFLQAAGNMVPNYYLTTYSVSVLSYSSSTGSLLLALNTAANTVARIGMGVLADRVGRQNTMVLSVIFSAVSVLALWYDSDPARFLAFIVFYGMLAGGYSALFPTTISEIYGIQNYASMNSAIYFVRGIGVLCGAPIAGIILGSHQSGDSNSNPSRSSQMLSIEALKTRYNDVAVFDGVLLLAAGLCVAYVRWLDARDKGGWLWRA</sequence>
<feature type="transmembrane region" description="Helical" evidence="4">
    <location>
        <begin position="410"/>
        <end position="430"/>
    </location>
</feature>
<feature type="transmembrane region" description="Helical" evidence="4">
    <location>
        <begin position="459"/>
        <end position="479"/>
    </location>
</feature>
<dbReference type="Pfam" id="PF07690">
    <property type="entry name" value="MFS_1"/>
    <property type="match status" value="2"/>
</dbReference>
<dbReference type="EMBL" id="AYKW01000012">
    <property type="protein sequence ID" value="PIL31292.1"/>
    <property type="molecule type" value="Genomic_DNA"/>
</dbReference>
<evidence type="ECO:0000256" key="1">
    <source>
        <dbReference type="ARBA" id="ARBA00004141"/>
    </source>
</evidence>
<dbReference type="OrthoDB" id="2213137at2759"/>
<keyword evidence="4" id="KW-0812">Transmembrane</keyword>
<feature type="transmembrane region" description="Helical" evidence="4">
    <location>
        <begin position="184"/>
        <end position="208"/>
    </location>
</feature>
<feature type="compositionally biased region" description="Polar residues" evidence="3">
    <location>
        <begin position="22"/>
        <end position="45"/>
    </location>
</feature>
<dbReference type="GO" id="GO:0016020">
    <property type="term" value="C:membrane"/>
    <property type="evidence" value="ECO:0007669"/>
    <property type="project" value="UniProtKB-SubCell"/>
</dbReference>
<dbReference type="STRING" id="1077348.A0A2G8SC22"/>
<keyword evidence="4" id="KW-1133">Transmembrane helix</keyword>
<dbReference type="InterPro" id="IPR050327">
    <property type="entry name" value="Proton-linked_MCT"/>
</dbReference>
<feature type="transmembrane region" description="Helical" evidence="4">
    <location>
        <begin position="95"/>
        <end position="118"/>
    </location>
</feature>
<organism evidence="6 7">
    <name type="scientific">Ganoderma sinense ZZ0214-1</name>
    <dbReference type="NCBI Taxonomy" id="1077348"/>
    <lineage>
        <taxon>Eukaryota</taxon>
        <taxon>Fungi</taxon>
        <taxon>Dikarya</taxon>
        <taxon>Basidiomycota</taxon>
        <taxon>Agaricomycotina</taxon>
        <taxon>Agaricomycetes</taxon>
        <taxon>Polyporales</taxon>
        <taxon>Polyporaceae</taxon>
        <taxon>Ganoderma</taxon>
    </lineage>
</organism>
<evidence type="ECO:0000256" key="3">
    <source>
        <dbReference type="SAM" id="MobiDB-lite"/>
    </source>
</evidence>
<evidence type="ECO:0000313" key="6">
    <source>
        <dbReference type="EMBL" id="PIL31292.1"/>
    </source>
</evidence>
<dbReference type="Gene3D" id="1.20.1250.20">
    <property type="entry name" value="MFS general substrate transporter like domains"/>
    <property type="match status" value="2"/>
</dbReference>
<feature type="transmembrane region" description="Helical" evidence="4">
    <location>
        <begin position="255"/>
        <end position="277"/>
    </location>
</feature>
<dbReference type="PANTHER" id="PTHR11360:SF284">
    <property type="entry name" value="EG:103B4.3 PROTEIN-RELATED"/>
    <property type="match status" value="1"/>
</dbReference>
<evidence type="ECO:0000259" key="5">
    <source>
        <dbReference type="PROSITE" id="PS50850"/>
    </source>
</evidence>
<feature type="transmembrane region" description="Helical" evidence="4">
    <location>
        <begin position="370"/>
        <end position="389"/>
    </location>
</feature>
<comment type="caution">
    <text evidence="6">The sequence shown here is derived from an EMBL/GenBank/DDBJ whole genome shotgun (WGS) entry which is preliminary data.</text>
</comment>
<dbReference type="PANTHER" id="PTHR11360">
    <property type="entry name" value="MONOCARBOXYLATE TRANSPORTER"/>
    <property type="match status" value="1"/>
</dbReference>
<feature type="transmembrane region" description="Helical" evidence="4">
    <location>
        <begin position="347"/>
        <end position="364"/>
    </location>
</feature>
<dbReference type="InterPro" id="IPR036259">
    <property type="entry name" value="MFS_trans_sf"/>
</dbReference>
<dbReference type="Proteomes" id="UP000230002">
    <property type="component" value="Unassembled WGS sequence"/>
</dbReference>
<dbReference type="AlphaFoldDB" id="A0A2G8SC22"/>
<feature type="region of interest" description="Disordered" evidence="3">
    <location>
        <begin position="18"/>
        <end position="45"/>
    </location>
</feature>
<evidence type="ECO:0000313" key="7">
    <source>
        <dbReference type="Proteomes" id="UP000230002"/>
    </source>
</evidence>
<feature type="domain" description="Major facilitator superfamily (MFS) profile" evidence="5">
    <location>
        <begin position="280"/>
        <end position="492"/>
    </location>
</feature>
<feature type="transmembrane region" description="Helical" evidence="4">
    <location>
        <begin position="305"/>
        <end position="326"/>
    </location>
</feature>
<reference evidence="6 7" key="1">
    <citation type="journal article" date="2015" name="Sci. Rep.">
        <title>Chromosome-level genome map provides insights into diverse defense mechanisms in the medicinal fungus Ganoderma sinense.</title>
        <authorList>
            <person name="Zhu Y."/>
            <person name="Xu J."/>
            <person name="Sun C."/>
            <person name="Zhou S."/>
            <person name="Xu H."/>
            <person name="Nelson D.R."/>
            <person name="Qian J."/>
            <person name="Song J."/>
            <person name="Luo H."/>
            <person name="Xiang L."/>
            <person name="Li Y."/>
            <person name="Xu Z."/>
            <person name="Ji A."/>
            <person name="Wang L."/>
            <person name="Lu S."/>
            <person name="Hayward A."/>
            <person name="Sun W."/>
            <person name="Li X."/>
            <person name="Schwartz D.C."/>
            <person name="Wang Y."/>
            <person name="Chen S."/>
        </authorList>
    </citation>
    <scope>NUCLEOTIDE SEQUENCE [LARGE SCALE GENOMIC DNA]</scope>
    <source>
        <strain evidence="6 7">ZZ0214-1</strain>
    </source>
</reference>
<accession>A0A2G8SC22</accession>
<comment type="similarity">
    <text evidence="2">Belongs to the major facilitator superfamily. Monocarboxylate porter (TC 2.A.1.13) family.</text>
</comment>
<gene>
    <name evidence="6" type="ORF">GSI_05990</name>
</gene>